<reference evidence="1" key="1">
    <citation type="submission" date="2023-04" db="EMBL/GenBank/DDBJ databases">
        <title>Candida boidinii NBRC 1967.</title>
        <authorList>
            <person name="Ichikawa N."/>
            <person name="Sato H."/>
            <person name="Tonouchi N."/>
        </authorList>
    </citation>
    <scope>NUCLEOTIDE SEQUENCE</scope>
    <source>
        <strain evidence="1">NBRC 1967</strain>
    </source>
</reference>
<organism evidence="1 2">
    <name type="scientific">Candida boidinii</name>
    <name type="common">Yeast</name>
    <dbReference type="NCBI Taxonomy" id="5477"/>
    <lineage>
        <taxon>Eukaryota</taxon>
        <taxon>Fungi</taxon>
        <taxon>Dikarya</taxon>
        <taxon>Ascomycota</taxon>
        <taxon>Saccharomycotina</taxon>
        <taxon>Pichiomycetes</taxon>
        <taxon>Pichiales</taxon>
        <taxon>Pichiaceae</taxon>
        <taxon>Ogataea</taxon>
        <taxon>Ogataea/Candida clade</taxon>
    </lineage>
</organism>
<keyword evidence="2" id="KW-1185">Reference proteome</keyword>
<evidence type="ECO:0000313" key="1">
    <source>
        <dbReference type="EMBL" id="GME87002.1"/>
    </source>
</evidence>
<protein>
    <submittedName>
        <fullName evidence="1">Unnamed protein product</fullName>
    </submittedName>
</protein>
<sequence>MNIGNASSYNSPSLGIPNTAPSTVGISGTVPGTTSYTGQPGSTKILDSTGMVDPEVQYEAIQNEQKVLDDIKQIELIPLLLDLIENLKIGKISPKDFDNAVGRIRVRVSRMKNLLNNIEGLDESSDNRIRKMEELKLKIDGKREVLMNFKEIVEKFEYSNINSSNDNNDNSIKGKEEDTKIGSEVGTFGDGVSHDTDDVMQID</sequence>
<evidence type="ECO:0000313" key="2">
    <source>
        <dbReference type="Proteomes" id="UP001165101"/>
    </source>
</evidence>
<proteinExistence type="predicted"/>
<name>A0ACB5TDW8_CANBO</name>
<accession>A0ACB5TDW8</accession>
<dbReference type="Proteomes" id="UP001165101">
    <property type="component" value="Unassembled WGS sequence"/>
</dbReference>
<dbReference type="EMBL" id="BSXV01000029">
    <property type="protein sequence ID" value="GME87002.1"/>
    <property type="molecule type" value="Genomic_DNA"/>
</dbReference>
<comment type="caution">
    <text evidence="1">The sequence shown here is derived from an EMBL/GenBank/DDBJ whole genome shotgun (WGS) entry which is preliminary data.</text>
</comment>
<gene>
    <name evidence="1" type="ORF">Cboi01_000012700</name>
</gene>